<dbReference type="AlphaFoldDB" id="A0A2I4H8T6"/>
<proteinExistence type="predicted"/>
<dbReference type="OrthoDB" id="1022462at2759"/>
<keyword evidence="1" id="KW-1185">Reference proteome</keyword>
<dbReference type="Proteomes" id="UP000235220">
    <property type="component" value="Chromosome 2"/>
</dbReference>
<dbReference type="STRING" id="51240.A0A2I4H8T6"/>
<dbReference type="PANTHER" id="PTHR33116:SF86">
    <property type="entry name" value="REVERSE TRANSCRIPTASE DOMAIN-CONTAINING PROTEIN"/>
    <property type="match status" value="1"/>
</dbReference>
<dbReference type="Gramene" id="Jr02_17540_p1">
    <property type="protein sequence ID" value="cds.Jr02_17540_p1"/>
    <property type="gene ID" value="Jr02_17540"/>
</dbReference>
<dbReference type="KEGG" id="jre:109014518"/>
<dbReference type="GeneID" id="109014518"/>
<dbReference type="RefSeq" id="XP_018852562.1">
    <property type="nucleotide sequence ID" value="XM_018997017.1"/>
</dbReference>
<protein>
    <submittedName>
        <fullName evidence="2">Uncharacterized protein LOC109014518</fullName>
    </submittedName>
</protein>
<dbReference type="PANTHER" id="PTHR33116">
    <property type="entry name" value="REVERSE TRANSCRIPTASE ZINC-BINDING DOMAIN-CONTAINING PROTEIN-RELATED-RELATED"/>
    <property type="match status" value="1"/>
</dbReference>
<evidence type="ECO:0000313" key="1">
    <source>
        <dbReference type="Proteomes" id="UP000235220"/>
    </source>
</evidence>
<reference evidence="2" key="1">
    <citation type="submission" date="2025-08" db="UniProtKB">
        <authorList>
            <consortium name="RefSeq"/>
        </authorList>
    </citation>
    <scope>IDENTIFICATION</scope>
    <source>
        <tissue evidence="2">Leaves</tissue>
    </source>
</reference>
<evidence type="ECO:0000313" key="2">
    <source>
        <dbReference type="RefSeq" id="XP_018852562.1"/>
    </source>
</evidence>
<sequence length="182" mass="20691">MVLKLDISKAYDIIEWGFLEAVMRKLGFGEQWIFLVMLCVTSVTYFVLVNGQPGKVINPSRGIRQGDPIFPYLLMLCAEGLSSLLESIERRGQKSLNGYEKYLGLPSIVGSSRYNTFKNLKERLWLKVNSWENNFLSQAGKEILLKAVMQAIPTYSMSAFRLLEGYAKKNQLFWQDFSGGIA</sequence>
<gene>
    <name evidence="2" type="primary">LOC109014518</name>
</gene>
<name>A0A2I4H8T6_JUGRE</name>
<organism evidence="1 2">
    <name type="scientific">Juglans regia</name>
    <name type="common">English walnut</name>
    <dbReference type="NCBI Taxonomy" id="51240"/>
    <lineage>
        <taxon>Eukaryota</taxon>
        <taxon>Viridiplantae</taxon>
        <taxon>Streptophyta</taxon>
        <taxon>Embryophyta</taxon>
        <taxon>Tracheophyta</taxon>
        <taxon>Spermatophyta</taxon>
        <taxon>Magnoliopsida</taxon>
        <taxon>eudicotyledons</taxon>
        <taxon>Gunneridae</taxon>
        <taxon>Pentapetalae</taxon>
        <taxon>rosids</taxon>
        <taxon>fabids</taxon>
        <taxon>Fagales</taxon>
        <taxon>Juglandaceae</taxon>
        <taxon>Juglans</taxon>
    </lineage>
</organism>
<accession>A0A2I4H8T6</accession>